<sequence length="305" mass="33716">MRPLPTPPATPSSSRSTGPPRPLPKPPLHRAQSHHGFQPLVPNTASPCRVPPGIATPPEASIPPPLQSAPSERPSIRLNINDIPSSAPVSSQNFVSPLSPIAFNLPGPRTLRKRREEELARRMKALGFVEAPSPTGEHPKNSLDGSKLASSAFPRASVEDASSTFTESDDERDVVLLIDHDSDADEHRPMQPPPRSASRAAMLSLFRDDSPRVDEKKKPSFPDAPYGGQKGQNPWKGADGDDREFGGRTSSHIEVRVDVEVEVVTKEAVARTKRRFSRKWVRERKGKRWTERDFGEILCQLRKLR</sequence>
<protein>
    <submittedName>
        <fullName evidence="2">Uncharacterized protein</fullName>
    </submittedName>
</protein>
<keyword evidence="3" id="KW-1185">Reference proteome</keyword>
<feature type="compositionally biased region" description="Basic and acidic residues" evidence="1">
    <location>
        <begin position="206"/>
        <end position="220"/>
    </location>
</feature>
<feature type="compositionally biased region" description="Pro residues" evidence="1">
    <location>
        <begin position="1"/>
        <end position="10"/>
    </location>
</feature>
<evidence type="ECO:0000313" key="2">
    <source>
        <dbReference type="EMBL" id="PIL37667.1"/>
    </source>
</evidence>
<comment type="caution">
    <text evidence="2">The sequence shown here is derived from an EMBL/GenBank/DDBJ whole genome shotgun (WGS) entry which is preliminary data.</text>
</comment>
<name>A0A2G8SV65_9APHY</name>
<dbReference type="OrthoDB" id="2980827at2759"/>
<accession>A0A2G8SV65</accession>
<reference evidence="2 3" key="1">
    <citation type="journal article" date="2015" name="Sci. Rep.">
        <title>Chromosome-level genome map provides insights into diverse defense mechanisms in the medicinal fungus Ganoderma sinense.</title>
        <authorList>
            <person name="Zhu Y."/>
            <person name="Xu J."/>
            <person name="Sun C."/>
            <person name="Zhou S."/>
            <person name="Xu H."/>
            <person name="Nelson D.R."/>
            <person name="Qian J."/>
            <person name="Song J."/>
            <person name="Luo H."/>
            <person name="Xiang L."/>
            <person name="Li Y."/>
            <person name="Xu Z."/>
            <person name="Ji A."/>
            <person name="Wang L."/>
            <person name="Lu S."/>
            <person name="Hayward A."/>
            <person name="Sun W."/>
            <person name="Li X."/>
            <person name="Schwartz D.C."/>
            <person name="Wang Y."/>
            <person name="Chen S."/>
        </authorList>
    </citation>
    <scope>NUCLEOTIDE SEQUENCE [LARGE SCALE GENOMIC DNA]</scope>
    <source>
        <strain evidence="2 3">ZZ0214-1</strain>
    </source>
</reference>
<evidence type="ECO:0000256" key="1">
    <source>
        <dbReference type="SAM" id="MobiDB-lite"/>
    </source>
</evidence>
<feature type="region of interest" description="Disordered" evidence="1">
    <location>
        <begin position="1"/>
        <end position="109"/>
    </location>
</feature>
<feature type="compositionally biased region" description="Polar residues" evidence="1">
    <location>
        <begin position="82"/>
        <end position="96"/>
    </location>
</feature>
<evidence type="ECO:0000313" key="3">
    <source>
        <dbReference type="Proteomes" id="UP000230002"/>
    </source>
</evidence>
<organism evidence="2 3">
    <name type="scientific">Ganoderma sinense ZZ0214-1</name>
    <dbReference type="NCBI Taxonomy" id="1077348"/>
    <lineage>
        <taxon>Eukaryota</taxon>
        <taxon>Fungi</taxon>
        <taxon>Dikarya</taxon>
        <taxon>Basidiomycota</taxon>
        <taxon>Agaricomycotina</taxon>
        <taxon>Agaricomycetes</taxon>
        <taxon>Polyporales</taxon>
        <taxon>Polyporaceae</taxon>
        <taxon>Ganoderma</taxon>
    </lineage>
</organism>
<proteinExistence type="predicted"/>
<dbReference type="EMBL" id="AYKW01000001">
    <property type="protein sequence ID" value="PIL37667.1"/>
    <property type="molecule type" value="Genomic_DNA"/>
</dbReference>
<feature type="region of interest" description="Disordered" evidence="1">
    <location>
        <begin position="127"/>
        <end position="249"/>
    </location>
</feature>
<feature type="compositionally biased region" description="Basic and acidic residues" evidence="1">
    <location>
        <begin position="178"/>
        <end position="189"/>
    </location>
</feature>
<feature type="compositionally biased region" description="Basic and acidic residues" evidence="1">
    <location>
        <begin position="238"/>
        <end position="249"/>
    </location>
</feature>
<dbReference type="AlphaFoldDB" id="A0A2G8SV65"/>
<dbReference type="Proteomes" id="UP000230002">
    <property type="component" value="Unassembled WGS sequence"/>
</dbReference>
<gene>
    <name evidence="2" type="ORF">GSI_01361</name>
</gene>